<dbReference type="OrthoDB" id="63533at2759"/>
<keyword evidence="4" id="KW-1185">Reference proteome</keyword>
<dbReference type="AlphaFoldDB" id="A0A9Q0LBF1"/>
<sequence length="199" mass="22651">MAIASTSAYKVVLLGHTGVGKTSMALRFTQNEFLECQLSTIGAQCITKTVKLPDRNVNFAIWDTAGQERFHSLAPIYYRNAKAAIIVYDITQQETINIAKDWILEMKSQPNDIIIILVGNKSDLSEQREIKRKEAQKLADQYQILFLETSARTGEYIQELFFRIAELMPKNSNQETNEKKEIIPLSNKNTKIDKKSNCC</sequence>
<dbReference type="EMBL" id="JAPDFW010000103">
    <property type="protein sequence ID" value="KAJ5069767.1"/>
    <property type="molecule type" value="Genomic_DNA"/>
</dbReference>
<dbReference type="CDD" id="cd01860">
    <property type="entry name" value="Rab5_related"/>
    <property type="match status" value="1"/>
</dbReference>
<protein>
    <submittedName>
        <fullName evidence="3">Ras-related protein rab-5c</fullName>
    </submittedName>
</protein>
<organism evidence="3 4">
    <name type="scientific">Anaeramoeba ignava</name>
    <name type="common">Anaerobic marine amoeba</name>
    <dbReference type="NCBI Taxonomy" id="1746090"/>
    <lineage>
        <taxon>Eukaryota</taxon>
        <taxon>Metamonada</taxon>
        <taxon>Anaeramoebidae</taxon>
        <taxon>Anaeramoeba</taxon>
    </lineage>
</organism>
<dbReference type="FunFam" id="3.40.50.300:FF:000823">
    <property type="entry name" value="Small GTPase RAB, putative"/>
    <property type="match status" value="1"/>
</dbReference>
<comment type="caution">
    <text evidence="3">The sequence shown here is derived from an EMBL/GenBank/DDBJ whole genome shotgun (WGS) entry which is preliminary data.</text>
</comment>
<dbReference type="SMART" id="SM00176">
    <property type="entry name" value="RAN"/>
    <property type="match status" value="1"/>
</dbReference>
<dbReference type="Gene3D" id="3.40.50.300">
    <property type="entry name" value="P-loop containing nucleotide triphosphate hydrolases"/>
    <property type="match status" value="1"/>
</dbReference>
<dbReference type="SMART" id="SM00174">
    <property type="entry name" value="RHO"/>
    <property type="match status" value="1"/>
</dbReference>
<dbReference type="PROSITE" id="PS51417">
    <property type="entry name" value="ARF"/>
    <property type="match status" value="1"/>
</dbReference>
<keyword evidence="1" id="KW-0547">Nucleotide-binding</keyword>
<keyword evidence="2" id="KW-0342">GTP-binding</keyword>
<dbReference type="InterPro" id="IPR001806">
    <property type="entry name" value="Small_GTPase"/>
</dbReference>
<proteinExistence type="predicted"/>
<dbReference type="GO" id="GO:0003924">
    <property type="term" value="F:GTPase activity"/>
    <property type="evidence" value="ECO:0007669"/>
    <property type="project" value="InterPro"/>
</dbReference>
<dbReference type="SUPFAM" id="SSF52540">
    <property type="entry name" value="P-loop containing nucleoside triphosphate hydrolases"/>
    <property type="match status" value="1"/>
</dbReference>
<dbReference type="GO" id="GO:0005525">
    <property type="term" value="F:GTP binding"/>
    <property type="evidence" value="ECO:0007669"/>
    <property type="project" value="UniProtKB-KW"/>
</dbReference>
<dbReference type="Pfam" id="PF00071">
    <property type="entry name" value="Ras"/>
    <property type="match status" value="1"/>
</dbReference>
<dbReference type="PRINTS" id="PR00449">
    <property type="entry name" value="RASTRNSFRMNG"/>
</dbReference>
<reference evidence="3" key="1">
    <citation type="submission" date="2022-10" db="EMBL/GenBank/DDBJ databases">
        <title>Novel sulphate-reducing endosymbionts in the free-living metamonad Anaeramoeba.</title>
        <authorList>
            <person name="Jerlstrom-Hultqvist J."/>
            <person name="Cepicka I."/>
            <person name="Gallot-Lavallee L."/>
            <person name="Salas-Leiva D."/>
            <person name="Curtis B.A."/>
            <person name="Zahonova K."/>
            <person name="Pipaliya S."/>
            <person name="Dacks J."/>
            <person name="Roger A.J."/>
        </authorList>
    </citation>
    <scope>NUCLEOTIDE SEQUENCE</scope>
    <source>
        <strain evidence="3">BMAN</strain>
    </source>
</reference>
<dbReference type="NCBIfam" id="TIGR00231">
    <property type="entry name" value="small_GTP"/>
    <property type="match status" value="1"/>
</dbReference>
<dbReference type="SMART" id="SM00173">
    <property type="entry name" value="RAS"/>
    <property type="match status" value="1"/>
</dbReference>
<dbReference type="PROSITE" id="PS51420">
    <property type="entry name" value="RHO"/>
    <property type="match status" value="1"/>
</dbReference>
<dbReference type="InterPro" id="IPR005225">
    <property type="entry name" value="Small_GTP-bd"/>
</dbReference>
<dbReference type="SMART" id="SM00177">
    <property type="entry name" value="ARF"/>
    <property type="match status" value="1"/>
</dbReference>
<dbReference type="Proteomes" id="UP001149090">
    <property type="component" value="Unassembled WGS sequence"/>
</dbReference>
<dbReference type="SMART" id="SM00175">
    <property type="entry name" value="RAB"/>
    <property type="match status" value="1"/>
</dbReference>
<dbReference type="InterPro" id="IPR027417">
    <property type="entry name" value="P-loop_NTPase"/>
</dbReference>
<name>A0A9Q0LBF1_ANAIG</name>
<dbReference type="PROSITE" id="PS51419">
    <property type="entry name" value="RAB"/>
    <property type="match status" value="1"/>
</dbReference>
<dbReference type="PROSITE" id="PS51421">
    <property type="entry name" value="RAS"/>
    <property type="match status" value="1"/>
</dbReference>
<dbReference type="OMA" id="TWITELH"/>
<dbReference type="PANTHER" id="PTHR47977">
    <property type="entry name" value="RAS-RELATED PROTEIN RAB"/>
    <property type="match status" value="1"/>
</dbReference>
<evidence type="ECO:0000256" key="2">
    <source>
        <dbReference type="ARBA" id="ARBA00023134"/>
    </source>
</evidence>
<evidence type="ECO:0000313" key="4">
    <source>
        <dbReference type="Proteomes" id="UP001149090"/>
    </source>
</evidence>
<accession>A0A9Q0LBF1</accession>
<evidence type="ECO:0000313" key="3">
    <source>
        <dbReference type="EMBL" id="KAJ5069767.1"/>
    </source>
</evidence>
<dbReference type="InterPro" id="IPR050227">
    <property type="entry name" value="Rab"/>
</dbReference>
<gene>
    <name evidence="3" type="ORF">M0811_02344</name>
</gene>
<evidence type="ECO:0000256" key="1">
    <source>
        <dbReference type="ARBA" id="ARBA00022741"/>
    </source>
</evidence>